<dbReference type="AlphaFoldDB" id="A0A655C1P7"/>
<feature type="region of interest" description="Disordered" evidence="1">
    <location>
        <begin position="1"/>
        <end position="23"/>
    </location>
</feature>
<reference evidence="2 3" key="1">
    <citation type="submission" date="2015-03" db="EMBL/GenBank/DDBJ databases">
        <authorList>
            <consortium name="Pathogen Informatics"/>
        </authorList>
    </citation>
    <scope>NUCLEOTIDE SEQUENCE [LARGE SCALE GENOMIC DNA]</scope>
    <source>
        <strain evidence="2 3">A1104</strain>
    </source>
</reference>
<evidence type="ECO:0000313" key="2">
    <source>
        <dbReference type="EMBL" id="CNT92130.1"/>
    </source>
</evidence>
<evidence type="ECO:0000256" key="1">
    <source>
        <dbReference type="SAM" id="MobiDB-lite"/>
    </source>
</evidence>
<dbReference type="EMBL" id="CQPA01000007">
    <property type="protein sequence ID" value="CNT92130.1"/>
    <property type="molecule type" value="Genomic_DNA"/>
</dbReference>
<evidence type="ECO:0000313" key="3">
    <source>
        <dbReference type="Proteomes" id="UP000041314"/>
    </source>
</evidence>
<feature type="compositionally biased region" description="Basic and acidic residues" evidence="1">
    <location>
        <begin position="1"/>
        <end position="12"/>
    </location>
</feature>
<gene>
    <name evidence="2" type="ORF">ERS008198_01438</name>
</gene>
<organism evidence="2 3">
    <name type="scientific">Salmonella enterica subsp. enterica serovar Bovismorbificans</name>
    <dbReference type="NCBI Taxonomy" id="58097"/>
    <lineage>
        <taxon>Bacteria</taxon>
        <taxon>Pseudomonadati</taxon>
        <taxon>Pseudomonadota</taxon>
        <taxon>Gammaproteobacteria</taxon>
        <taxon>Enterobacterales</taxon>
        <taxon>Enterobacteriaceae</taxon>
        <taxon>Salmonella</taxon>
    </lineage>
</organism>
<sequence>MQRERIDADGGRNHRYHNSRINPGAAILPHTGAKRGGNIGNGALYAKFFLGGNGQRNRGCAAAGDKRKG</sequence>
<accession>A0A655C1P7</accession>
<proteinExistence type="predicted"/>
<name>A0A655C1P7_SALET</name>
<dbReference type="Proteomes" id="UP000041314">
    <property type="component" value="Unassembled WGS sequence"/>
</dbReference>
<protein>
    <submittedName>
        <fullName evidence="2">Uncharacterized protein</fullName>
    </submittedName>
</protein>